<dbReference type="SUPFAM" id="SSF52058">
    <property type="entry name" value="L domain-like"/>
    <property type="match status" value="2"/>
</dbReference>
<evidence type="ECO:0000313" key="5">
    <source>
        <dbReference type="Proteomes" id="UP000091956"/>
    </source>
</evidence>
<dbReference type="SMART" id="SM00369">
    <property type="entry name" value="LRR_TYP"/>
    <property type="match status" value="10"/>
</dbReference>
<dbReference type="OrthoDB" id="676979at2759"/>
<dbReference type="InterPro" id="IPR001611">
    <property type="entry name" value="Leu-rich_rpt"/>
</dbReference>
<feature type="region of interest" description="Disordered" evidence="3">
    <location>
        <begin position="343"/>
        <end position="380"/>
    </location>
</feature>
<keyword evidence="1" id="KW-0433">Leucine-rich repeat</keyword>
<dbReference type="SMART" id="SM00364">
    <property type="entry name" value="LRR_BAC"/>
    <property type="match status" value="7"/>
</dbReference>
<dbReference type="AlphaFoldDB" id="A0A2P2SW94"/>
<dbReference type="Proteomes" id="UP000091956">
    <property type="component" value="Unassembled WGS sequence"/>
</dbReference>
<feature type="compositionally biased region" description="Polar residues" evidence="3">
    <location>
        <begin position="188"/>
        <end position="205"/>
    </location>
</feature>
<evidence type="ECO:0000256" key="3">
    <source>
        <dbReference type="SAM" id="MobiDB-lite"/>
    </source>
</evidence>
<reference evidence="4 5" key="1">
    <citation type="submission" date="2016-03" db="EMBL/GenBank/DDBJ databases">
        <title>Comparative genomics of Pseudogymnoascus destructans, the fungus causing white-nose syndrome of bats.</title>
        <authorList>
            <person name="Palmer J.M."/>
            <person name="Drees K.P."/>
            <person name="Foster J.T."/>
            <person name="Lindner D.L."/>
        </authorList>
    </citation>
    <scope>NUCLEOTIDE SEQUENCE [LARGE SCALE GENOMIC DNA]</scope>
    <source>
        <strain evidence="4 5">UAMH 10579</strain>
    </source>
</reference>
<dbReference type="GO" id="GO:0005737">
    <property type="term" value="C:cytoplasm"/>
    <property type="evidence" value="ECO:0007669"/>
    <property type="project" value="TreeGrafter"/>
</dbReference>
<evidence type="ECO:0000256" key="2">
    <source>
        <dbReference type="ARBA" id="ARBA00022737"/>
    </source>
</evidence>
<evidence type="ECO:0000313" key="4">
    <source>
        <dbReference type="EMBL" id="OBU01118.1"/>
    </source>
</evidence>
<dbReference type="PANTHER" id="PTHR48051">
    <property type="match status" value="1"/>
</dbReference>
<feature type="region of interest" description="Disordered" evidence="3">
    <location>
        <begin position="507"/>
        <end position="527"/>
    </location>
</feature>
<feature type="compositionally biased region" description="Low complexity" evidence="3">
    <location>
        <begin position="343"/>
        <end position="358"/>
    </location>
</feature>
<dbReference type="Gene3D" id="3.80.10.10">
    <property type="entry name" value="Ribonuclease Inhibitor"/>
    <property type="match status" value="4"/>
</dbReference>
<feature type="compositionally biased region" description="Polar residues" evidence="3">
    <location>
        <begin position="364"/>
        <end position="374"/>
    </location>
</feature>
<sequence>MGDVNNSPVASTRSSIPRPSRLPLPSQSLRQSTSRSSLRSSTNTIPVARLRPKQSRDVLASTQATNAANDRDVDAGVRTQKAPVLRSKPSNSSFKELQSRYEPALASTAQTEISEDPSQADPRSRKPRPSLSERVQETLAQIPPSPVVNRRKSSFFNPESPMRSPSRSTNGSRPGSSYENDGKMRPPSRQTASRPGSSAEYSSQAVPIDFRASTNTFKPSLHTPVKRQSIQTLKTPKSVSSLRLAASSKTPGSPNPITPYKAPTPALAVKSGSKTVGRAVRPRASVTSLFDEQPFEPIRAAESKALRTVRPRASIGSFSKPALSELPNVGSPRASFGMKKVSPTFSNASSTSASTTSHASKESVTTVGSTQNKETTPKKSSIALREQIAKAKAAKRAVMTKTAPVAQPEGFAEEAPVIPSGTFDFGLEDPFNQNTQDPSKGLLRKRIDGARTDGRLNIAAMGLKEIPDEVMNMYNLENINGHASSWAESVDLTRFVAADNELETIGDDIFPDIDPRDSADDDDARGNQFGGLETLDLHGNTLISIPRGLRRLEMLTTLNLSNNKLQNDCFEIISQIPSLRDLKIANNLLCSEASSGLLSLVNLEVLDLHNNQLSSLPAGFGDLVRLRVLNLSENTFTSLPFNAFQRLPLTELTAANNKLCGTLIQSNAAEFPKLRTLDISGNSIKAISSGSLSLPSLQLLTVSANRLTHLPNMSTWVSLLTLSASDNSISALPEGFVSLPILKTADLQGNDLRILDDNIALMDSLDTLLVSGNPLREKKFSGMNTADLKKVLKGRLEPEPEPEPETIIEIQNNGFGAAIARDDDSDTGTEYLDAPSTPTLPRSPSASEWSINTSLGILDRSYSQSYSLNPLVAAQIASENKIKTMELHHNSFTEIPTSIAFFGLTLTTLNMSHNSLTSDTFMKDEIELPALKELNLSSNTFSSLSPILRLLSAPRLEKLDVSFNRLTTLPFLRGAFPLLTAVLASNNTIREVSAQNVTGLRILDVGSNELERLDARLGLVESLQRLEVSGNRFRVPKHTILEKGTEAVLAWLRDRIPVSELEELS</sequence>
<evidence type="ECO:0000256" key="1">
    <source>
        <dbReference type="ARBA" id="ARBA00022614"/>
    </source>
</evidence>
<gene>
    <name evidence="4" type="ORF">VE01_00723</name>
</gene>
<feature type="region of interest" description="Disordered" evidence="3">
    <location>
        <begin position="1"/>
        <end position="265"/>
    </location>
</feature>
<reference evidence="5" key="2">
    <citation type="journal article" date="2018" name="Nat. Commun.">
        <title>Extreme sensitivity to ultraviolet light in the fungal pathogen causing white-nose syndrome of bats.</title>
        <authorList>
            <person name="Palmer J.M."/>
            <person name="Drees K.P."/>
            <person name="Foster J.T."/>
            <person name="Lindner D.L."/>
        </authorList>
    </citation>
    <scope>NUCLEOTIDE SEQUENCE [LARGE SCALE GENOMIC DNA]</scope>
    <source>
        <strain evidence="5">UAMH 10579</strain>
    </source>
</reference>
<feature type="compositionally biased region" description="Low complexity" evidence="3">
    <location>
        <begin position="11"/>
        <end position="41"/>
    </location>
</feature>
<dbReference type="InterPro" id="IPR050216">
    <property type="entry name" value="LRR_domain-containing"/>
</dbReference>
<dbReference type="PANTHER" id="PTHR48051:SF1">
    <property type="entry name" value="RAS SUPPRESSOR PROTEIN 1"/>
    <property type="match status" value="1"/>
</dbReference>
<feature type="compositionally biased region" description="Polar residues" evidence="3">
    <location>
        <begin position="226"/>
        <end position="252"/>
    </location>
</feature>
<feature type="compositionally biased region" description="Polar residues" evidence="3">
    <location>
        <begin position="1"/>
        <end position="10"/>
    </location>
</feature>
<dbReference type="STRING" id="342668.A0A2P2SW94"/>
<dbReference type="InterPro" id="IPR032675">
    <property type="entry name" value="LRR_dom_sf"/>
</dbReference>
<dbReference type="GeneID" id="28834109"/>
<keyword evidence="5" id="KW-1185">Reference proteome</keyword>
<dbReference type="EMBL" id="KV460207">
    <property type="protein sequence ID" value="OBU01118.1"/>
    <property type="molecule type" value="Genomic_DNA"/>
</dbReference>
<dbReference type="RefSeq" id="XP_018134850.1">
    <property type="nucleotide sequence ID" value="XM_018270251.2"/>
</dbReference>
<accession>A0A2P2SW94</accession>
<organism evidence="4 5">
    <name type="scientific">Pseudogymnoascus verrucosus</name>
    <dbReference type="NCBI Taxonomy" id="342668"/>
    <lineage>
        <taxon>Eukaryota</taxon>
        <taxon>Fungi</taxon>
        <taxon>Dikarya</taxon>
        <taxon>Ascomycota</taxon>
        <taxon>Pezizomycotina</taxon>
        <taxon>Leotiomycetes</taxon>
        <taxon>Thelebolales</taxon>
        <taxon>Thelebolaceae</taxon>
        <taxon>Pseudogymnoascus</taxon>
    </lineage>
</organism>
<proteinExistence type="predicted"/>
<feature type="compositionally biased region" description="Polar residues" evidence="3">
    <location>
        <begin position="163"/>
        <end position="179"/>
    </location>
</feature>
<name>A0A2P2SW94_9PEZI</name>
<protein>
    <recommendedName>
        <fullName evidence="6">Leucine-rich repeat-containing protein 40</fullName>
    </recommendedName>
</protein>
<keyword evidence="2" id="KW-0677">Repeat</keyword>
<evidence type="ECO:0008006" key="6">
    <source>
        <dbReference type="Google" id="ProtNLM"/>
    </source>
</evidence>
<dbReference type="Pfam" id="PF13855">
    <property type="entry name" value="LRR_8"/>
    <property type="match status" value="1"/>
</dbReference>
<dbReference type="InterPro" id="IPR003591">
    <property type="entry name" value="Leu-rich_rpt_typical-subtyp"/>
</dbReference>
<dbReference type="PROSITE" id="PS51450">
    <property type="entry name" value="LRR"/>
    <property type="match status" value="5"/>
</dbReference>